<dbReference type="PANTHER" id="PTHR18964">
    <property type="entry name" value="ROK (REPRESSOR, ORF, KINASE) FAMILY"/>
    <property type="match status" value="1"/>
</dbReference>
<dbReference type="InterPro" id="IPR000600">
    <property type="entry name" value="ROK"/>
</dbReference>
<dbReference type="Gene3D" id="3.30.420.40">
    <property type="match status" value="2"/>
</dbReference>
<dbReference type="Gene3D" id="1.10.10.10">
    <property type="entry name" value="Winged helix-like DNA-binding domain superfamily/Winged helix DNA-binding domain"/>
    <property type="match status" value="1"/>
</dbReference>
<dbReference type="InterPro" id="IPR043129">
    <property type="entry name" value="ATPase_NBD"/>
</dbReference>
<dbReference type="InterPro" id="IPR036388">
    <property type="entry name" value="WH-like_DNA-bd_sf"/>
</dbReference>
<name>A0A2A3YGR4_9MICO</name>
<proteinExistence type="inferred from homology"/>
<comment type="similarity">
    <text evidence="1">Belongs to the ROK (NagC/XylR) family.</text>
</comment>
<evidence type="ECO:0000313" key="3">
    <source>
        <dbReference type="Proteomes" id="UP000218598"/>
    </source>
</evidence>
<dbReference type="SUPFAM" id="SSF46785">
    <property type="entry name" value="Winged helix' DNA-binding domain"/>
    <property type="match status" value="1"/>
</dbReference>
<dbReference type="Pfam" id="PF00480">
    <property type="entry name" value="ROK"/>
    <property type="match status" value="1"/>
</dbReference>
<dbReference type="EMBL" id="NRGR01000021">
    <property type="protein sequence ID" value="PCC38546.1"/>
    <property type="molecule type" value="Genomic_DNA"/>
</dbReference>
<dbReference type="Pfam" id="PF13412">
    <property type="entry name" value="HTH_24"/>
    <property type="match status" value="1"/>
</dbReference>
<accession>A0A2A3YGR4</accession>
<dbReference type="PANTHER" id="PTHR18964:SF149">
    <property type="entry name" value="BIFUNCTIONAL UDP-N-ACETYLGLUCOSAMINE 2-EPIMERASE_N-ACETYLMANNOSAMINE KINASE"/>
    <property type="match status" value="1"/>
</dbReference>
<evidence type="ECO:0008006" key="4">
    <source>
        <dbReference type="Google" id="ProtNLM"/>
    </source>
</evidence>
<reference evidence="2 3" key="1">
    <citation type="journal article" date="2017" name="Elife">
        <title>Extensive horizontal gene transfer in cheese-associated bacteria.</title>
        <authorList>
            <person name="Bonham K.S."/>
            <person name="Wolfe B.E."/>
            <person name="Dutton R.J."/>
        </authorList>
    </citation>
    <scope>NUCLEOTIDE SEQUENCE [LARGE SCALE GENOMIC DNA]</scope>
    <source>
        <strain evidence="2 3">341_9</strain>
    </source>
</reference>
<keyword evidence="3" id="KW-1185">Reference proteome</keyword>
<sequence length="381" mass="40040">MSTTGSNHDPAHPREAEVIEALRTSRPITRAAIAEATGLSRTTVSAVIAPLLEEGTVVVAGHEDHPGRGRPTERIEIDLDAISALGIDLAHGAVRIAALNIVGDALTTGSREHPEDLGWEERLGIVRELLEELALPAAMPSLRGVGLGVPGPAAFLHRADAPWQRLVDDLQGRFGAEVRVDNTTRYAAFAEHLAAPRRDRITLHVRCYQGVGGAVVREARIDRGAAGLAGEIGHLQVEFPGAPCRCGRRGCLETVASTPSVLAACRALGLGLHTVEQLHQELASGRGRVDPVLTRAAEGLAHALVLAVTMVDPEEILLSGDLFDAGDALLDRVRGLVAREAGARFPAVRLGPGRLSSDAGALGAALPFTHPRPSTGRTVIA</sequence>
<dbReference type="AlphaFoldDB" id="A0A2A3YGR4"/>
<dbReference type="RefSeq" id="WP_096166634.1">
    <property type="nucleotide sequence ID" value="NZ_BAAAIQ010000028.1"/>
</dbReference>
<dbReference type="OrthoDB" id="5174513at2"/>
<evidence type="ECO:0000256" key="1">
    <source>
        <dbReference type="ARBA" id="ARBA00006479"/>
    </source>
</evidence>
<organism evidence="2 3">
    <name type="scientific">Brachybacterium alimentarium</name>
    <dbReference type="NCBI Taxonomy" id="47845"/>
    <lineage>
        <taxon>Bacteria</taxon>
        <taxon>Bacillati</taxon>
        <taxon>Actinomycetota</taxon>
        <taxon>Actinomycetes</taxon>
        <taxon>Micrococcales</taxon>
        <taxon>Dermabacteraceae</taxon>
        <taxon>Brachybacterium</taxon>
    </lineage>
</organism>
<dbReference type="Proteomes" id="UP000218598">
    <property type="component" value="Unassembled WGS sequence"/>
</dbReference>
<evidence type="ECO:0000313" key="2">
    <source>
        <dbReference type="EMBL" id="PCC38546.1"/>
    </source>
</evidence>
<comment type="caution">
    <text evidence="2">The sequence shown here is derived from an EMBL/GenBank/DDBJ whole genome shotgun (WGS) entry which is preliminary data.</text>
</comment>
<dbReference type="InterPro" id="IPR036390">
    <property type="entry name" value="WH_DNA-bd_sf"/>
</dbReference>
<dbReference type="GeneID" id="95328793"/>
<gene>
    <name evidence="2" type="ORF">CIK66_13265</name>
</gene>
<protein>
    <recommendedName>
        <fullName evidence="4">Transcriptional regulator</fullName>
    </recommendedName>
</protein>
<dbReference type="SUPFAM" id="SSF53067">
    <property type="entry name" value="Actin-like ATPase domain"/>
    <property type="match status" value="2"/>
</dbReference>